<evidence type="ECO:0000313" key="7">
    <source>
        <dbReference type="Proteomes" id="UP000838878"/>
    </source>
</evidence>
<dbReference type="GO" id="GO:0005615">
    <property type="term" value="C:extracellular space"/>
    <property type="evidence" value="ECO:0007669"/>
    <property type="project" value="TreeGrafter"/>
</dbReference>
<name>A0A8J9YFG5_9NEOP</name>
<keyword evidence="1 3" id="KW-0193">Cuticle</keyword>
<dbReference type="InterPro" id="IPR051217">
    <property type="entry name" value="Insect_Cuticle_Struc_Prot"/>
</dbReference>
<feature type="non-terminal residue" evidence="6">
    <location>
        <position position="391"/>
    </location>
</feature>
<keyword evidence="7" id="KW-1185">Reference proteome</keyword>
<organism evidence="6 7">
    <name type="scientific">Brenthis ino</name>
    <name type="common">lesser marbled fritillary</name>
    <dbReference type="NCBI Taxonomy" id="405034"/>
    <lineage>
        <taxon>Eukaryota</taxon>
        <taxon>Metazoa</taxon>
        <taxon>Ecdysozoa</taxon>
        <taxon>Arthropoda</taxon>
        <taxon>Hexapoda</taxon>
        <taxon>Insecta</taxon>
        <taxon>Pterygota</taxon>
        <taxon>Neoptera</taxon>
        <taxon>Endopterygota</taxon>
        <taxon>Lepidoptera</taxon>
        <taxon>Glossata</taxon>
        <taxon>Ditrysia</taxon>
        <taxon>Papilionoidea</taxon>
        <taxon>Nymphalidae</taxon>
        <taxon>Heliconiinae</taxon>
        <taxon>Argynnini</taxon>
        <taxon>Brenthis</taxon>
    </lineage>
</organism>
<reference evidence="6" key="1">
    <citation type="submission" date="2021-12" db="EMBL/GenBank/DDBJ databases">
        <authorList>
            <person name="Martin H S."/>
        </authorList>
    </citation>
    <scope>NUCLEOTIDE SEQUENCE</scope>
</reference>
<dbReference type="PROSITE" id="PS51155">
    <property type="entry name" value="CHIT_BIND_RR_2"/>
    <property type="match status" value="1"/>
</dbReference>
<feature type="region of interest" description="Disordered" evidence="4">
    <location>
        <begin position="261"/>
        <end position="318"/>
    </location>
</feature>
<dbReference type="GO" id="GO:0031012">
    <property type="term" value="C:extracellular matrix"/>
    <property type="evidence" value="ECO:0007669"/>
    <property type="project" value="TreeGrafter"/>
</dbReference>
<dbReference type="OrthoDB" id="7117469at2759"/>
<evidence type="ECO:0000313" key="6">
    <source>
        <dbReference type="EMBL" id="CAH0728879.1"/>
    </source>
</evidence>
<feature type="compositionally biased region" description="Acidic residues" evidence="4">
    <location>
        <begin position="340"/>
        <end position="355"/>
    </location>
</feature>
<dbReference type="GO" id="GO:0042302">
    <property type="term" value="F:structural constituent of cuticle"/>
    <property type="evidence" value="ECO:0007669"/>
    <property type="project" value="UniProtKB-UniRule"/>
</dbReference>
<feature type="chain" id="PRO_5035461391" evidence="5">
    <location>
        <begin position="20"/>
        <end position="391"/>
    </location>
</feature>
<evidence type="ECO:0000256" key="3">
    <source>
        <dbReference type="PROSITE-ProRule" id="PRU00497"/>
    </source>
</evidence>
<keyword evidence="2 5" id="KW-0732">Signal</keyword>
<dbReference type="AlphaFoldDB" id="A0A8J9YFG5"/>
<feature type="signal peptide" evidence="5">
    <location>
        <begin position="1"/>
        <end position="19"/>
    </location>
</feature>
<dbReference type="PANTHER" id="PTHR12236:SF95">
    <property type="entry name" value="CUTICULAR PROTEIN 76BD, ISOFORM C-RELATED"/>
    <property type="match status" value="1"/>
</dbReference>
<evidence type="ECO:0000256" key="1">
    <source>
        <dbReference type="ARBA" id="ARBA00022460"/>
    </source>
</evidence>
<gene>
    <name evidence="6" type="ORF">BINO364_LOCUS14049</name>
</gene>
<evidence type="ECO:0000256" key="4">
    <source>
        <dbReference type="SAM" id="MobiDB-lite"/>
    </source>
</evidence>
<dbReference type="PROSITE" id="PS00233">
    <property type="entry name" value="CHIT_BIND_RR_1"/>
    <property type="match status" value="1"/>
</dbReference>
<dbReference type="InterPro" id="IPR000618">
    <property type="entry name" value="Insect_cuticle"/>
</dbReference>
<dbReference type="InterPro" id="IPR031311">
    <property type="entry name" value="CHIT_BIND_RR_consensus"/>
</dbReference>
<evidence type="ECO:0000256" key="2">
    <source>
        <dbReference type="ARBA" id="ARBA00022729"/>
    </source>
</evidence>
<dbReference type="Pfam" id="PF00379">
    <property type="entry name" value="Chitin_bind_4"/>
    <property type="match status" value="1"/>
</dbReference>
<protein>
    <submittedName>
        <fullName evidence="6">Uncharacterized protein</fullName>
    </submittedName>
</protein>
<dbReference type="Proteomes" id="UP000838878">
    <property type="component" value="Chromosome 7"/>
</dbReference>
<sequence length="391" mass="45808">MAKLLTLWVFLGKIFLAICQNQFMDESIGVQQHQPNEEAPVYSFGYGVADTRTGDVKTVWEAKEGDTVKGHYSVIEPDGSMRTVEYSAGPKSGFTAVVNNEDFPMEATAEDGKMEDKALRDYDRYYDFSEDEDIETSFKTNEKKRNRNPYDKLFKDYSLMKRPKYPSDSEPSEYTHSFTINHPRDELEPEASAQSHVGFKFDPNCKTRYKKIKNNLYNSGNLDFRRQKYPSLTSDTYDSGYDKYVSDASNMEKLIHKYKHNDEYTPPKPEEYDWPSTKHSYSGILESPQVDNTYNDYTPPRPKKKYKPVKPQEQYTNEELDDYILVPKRKHKNRPRVAEPEYEPETEDEVDESYEDDRYRRPPRTPAHKEVVRKIIKKKKPGINILDIFDI</sequence>
<accession>A0A8J9YFG5</accession>
<dbReference type="EMBL" id="OV170227">
    <property type="protein sequence ID" value="CAH0728879.1"/>
    <property type="molecule type" value="Genomic_DNA"/>
</dbReference>
<evidence type="ECO:0000256" key="5">
    <source>
        <dbReference type="SAM" id="SignalP"/>
    </source>
</evidence>
<feature type="compositionally biased region" description="Basic and acidic residues" evidence="4">
    <location>
        <begin position="261"/>
        <end position="271"/>
    </location>
</feature>
<proteinExistence type="predicted"/>
<dbReference type="PANTHER" id="PTHR12236">
    <property type="entry name" value="STRUCTURAL CONTITUENT OF CUTICLE"/>
    <property type="match status" value="1"/>
</dbReference>
<feature type="region of interest" description="Disordered" evidence="4">
    <location>
        <begin position="330"/>
        <end position="369"/>
    </location>
</feature>